<feature type="region of interest" description="Disordered" evidence="1">
    <location>
        <begin position="1"/>
        <end position="49"/>
    </location>
</feature>
<keyword evidence="3" id="KW-1185">Reference proteome</keyword>
<organism evidence="2 3">
    <name type="scientific">Solanum verrucosum</name>
    <dbReference type="NCBI Taxonomy" id="315347"/>
    <lineage>
        <taxon>Eukaryota</taxon>
        <taxon>Viridiplantae</taxon>
        <taxon>Streptophyta</taxon>
        <taxon>Embryophyta</taxon>
        <taxon>Tracheophyta</taxon>
        <taxon>Spermatophyta</taxon>
        <taxon>Magnoliopsida</taxon>
        <taxon>eudicotyledons</taxon>
        <taxon>Gunneridae</taxon>
        <taxon>Pentapetalae</taxon>
        <taxon>asterids</taxon>
        <taxon>lamiids</taxon>
        <taxon>Solanales</taxon>
        <taxon>Solanaceae</taxon>
        <taxon>Solanoideae</taxon>
        <taxon>Solaneae</taxon>
        <taxon>Solanum</taxon>
    </lineage>
</organism>
<feature type="compositionally biased region" description="Polar residues" evidence="1">
    <location>
        <begin position="8"/>
        <end position="20"/>
    </location>
</feature>
<gene>
    <name evidence="2" type="ORF">MTR67_022352</name>
</gene>
<accession>A0AAF0QUP3</accession>
<reference evidence="2" key="1">
    <citation type="submission" date="2023-08" db="EMBL/GenBank/DDBJ databases">
        <title>A de novo genome assembly of Solanum verrucosum Schlechtendal, a Mexican diploid species geographically isolated from the other diploid A-genome species in potato relatives.</title>
        <authorList>
            <person name="Hosaka K."/>
        </authorList>
    </citation>
    <scope>NUCLEOTIDE SEQUENCE</scope>
    <source>
        <tissue evidence="2">Young leaves</tissue>
    </source>
</reference>
<feature type="compositionally biased region" description="Basic and acidic residues" evidence="1">
    <location>
        <begin position="26"/>
        <end position="38"/>
    </location>
</feature>
<proteinExistence type="predicted"/>
<evidence type="ECO:0000256" key="1">
    <source>
        <dbReference type="SAM" id="MobiDB-lite"/>
    </source>
</evidence>
<dbReference type="Proteomes" id="UP001234989">
    <property type="component" value="Chromosome 5"/>
</dbReference>
<sequence length="268" mass="30465">MARVGGSWFTTATPPQTSSKKLAKSRLTDRPTVRRSDHGPWSVSVDRDFPYQPLTQTTVDQHGPSIDPRLIDSAEGRIAVRSGAESSLVSEVKEKQDQDPILLELKANVQKQKVLAFEQGGNGVLRYQENTGDPENTSPRKTTVHAELRLLVVVIQVCLPVGANMDSGEVSLFKMEDYFYSTDKKSHGGGDVDAVDDEKYFDSTMRILLNRRKKLKQRHGSFRHREGNDQYKYVDYLFNDMDSYLDIDLMSCEQKPHILHHQQHQHSH</sequence>
<dbReference type="EMBL" id="CP133616">
    <property type="protein sequence ID" value="WMV28967.1"/>
    <property type="molecule type" value="Genomic_DNA"/>
</dbReference>
<dbReference type="AlphaFoldDB" id="A0AAF0QUP3"/>
<evidence type="ECO:0000313" key="3">
    <source>
        <dbReference type="Proteomes" id="UP001234989"/>
    </source>
</evidence>
<evidence type="ECO:0000313" key="2">
    <source>
        <dbReference type="EMBL" id="WMV28967.1"/>
    </source>
</evidence>
<name>A0AAF0QUP3_SOLVR</name>
<protein>
    <submittedName>
        <fullName evidence="2">Uncharacterized protein</fullName>
    </submittedName>
</protein>